<keyword evidence="3" id="KW-1185">Reference proteome</keyword>
<proteinExistence type="predicted"/>
<dbReference type="Pfam" id="PF23859">
    <property type="entry name" value="DpdA"/>
    <property type="match status" value="1"/>
</dbReference>
<evidence type="ECO:0000259" key="1">
    <source>
        <dbReference type="Pfam" id="PF23859"/>
    </source>
</evidence>
<name>A0A3E0GWY6_9PSEU</name>
<sequence length="266" mass="29444">MNAVAAAALPAMPPSVGDVLTFWLTVPEPAWLSYDGMPPMMVTAHRLARYATLPRAIHTYCVDSSAYTELGLYGEWRLNPAEYVALLRKTQDEAGPFAWCACQDWPVEEEMLRATGLTPQEHQRRSLDNYLELTDLAPDLPWVPVVHGVTNGMYLRHRDAYARHVDLDALPVVGLGSVCKRQTSIRVSLLVTQLFEEGLQNMHAFGMKSVALQRLGRKLLSADSMAWSTAATYEPPMPGHTHKSCSSCPAFAAQWAEHITSLPLVA</sequence>
<dbReference type="EMBL" id="QUNO01000022">
    <property type="protein sequence ID" value="REH31076.1"/>
    <property type="molecule type" value="Genomic_DNA"/>
</dbReference>
<comment type="caution">
    <text evidence="2">The sequence shown here is derived from an EMBL/GenBank/DDBJ whole genome shotgun (WGS) entry which is preliminary data.</text>
</comment>
<feature type="domain" description="DeoxyPurine in DNA protein A" evidence="1">
    <location>
        <begin position="22"/>
        <end position="259"/>
    </location>
</feature>
<dbReference type="InterPro" id="IPR055645">
    <property type="entry name" value="DpdA"/>
</dbReference>
<organism evidence="2 3">
    <name type="scientific">Kutzneria buriramensis</name>
    <dbReference type="NCBI Taxonomy" id="1045776"/>
    <lineage>
        <taxon>Bacteria</taxon>
        <taxon>Bacillati</taxon>
        <taxon>Actinomycetota</taxon>
        <taxon>Actinomycetes</taxon>
        <taxon>Pseudonocardiales</taxon>
        <taxon>Pseudonocardiaceae</taxon>
        <taxon>Kutzneria</taxon>
    </lineage>
</organism>
<evidence type="ECO:0000313" key="3">
    <source>
        <dbReference type="Proteomes" id="UP000256269"/>
    </source>
</evidence>
<protein>
    <recommendedName>
        <fullName evidence="1">DeoxyPurine in DNA protein A domain-containing protein</fullName>
    </recommendedName>
</protein>
<accession>A0A3E0GWY6</accession>
<dbReference type="OrthoDB" id="9075047at2"/>
<dbReference type="RefSeq" id="WP_116180890.1">
    <property type="nucleotide sequence ID" value="NZ_CP144376.1"/>
</dbReference>
<dbReference type="AlphaFoldDB" id="A0A3E0GWY6"/>
<reference evidence="2 3" key="1">
    <citation type="submission" date="2018-08" db="EMBL/GenBank/DDBJ databases">
        <title>Genomic Encyclopedia of Archaeal and Bacterial Type Strains, Phase II (KMG-II): from individual species to whole genera.</title>
        <authorList>
            <person name="Goeker M."/>
        </authorList>
    </citation>
    <scope>NUCLEOTIDE SEQUENCE [LARGE SCALE GENOMIC DNA]</scope>
    <source>
        <strain evidence="2 3">DSM 45791</strain>
    </source>
</reference>
<gene>
    <name evidence="2" type="ORF">BCF44_12299</name>
</gene>
<evidence type="ECO:0000313" key="2">
    <source>
        <dbReference type="EMBL" id="REH31076.1"/>
    </source>
</evidence>
<dbReference type="Proteomes" id="UP000256269">
    <property type="component" value="Unassembled WGS sequence"/>
</dbReference>